<evidence type="ECO:0000256" key="1">
    <source>
        <dbReference type="ARBA" id="ARBA00038215"/>
    </source>
</evidence>
<accession>A0A2J6PFM7</accession>
<dbReference type="SUPFAM" id="SSF56601">
    <property type="entry name" value="beta-lactamase/transpeptidase-like"/>
    <property type="match status" value="1"/>
</dbReference>
<dbReference type="Pfam" id="PF00144">
    <property type="entry name" value="Beta-lactamase"/>
    <property type="match status" value="1"/>
</dbReference>
<feature type="domain" description="Beta-lactamase-related" evidence="2">
    <location>
        <begin position="48"/>
        <end position="396"/>
    </location>
</feature>
<dbReference type="InterPro" id="IPR001466">
    <property type="entry name" value="Beta-lactam-related"/>
</dbReference>
<reference evidence="3 4" key="1">
    <citation type="submission" date="2016-05" db="EMBL/GenBank/DDBJ databases">
        <title>A degradative enzymes factory behind the ericoid mycorrhizal symbiosis.</title>
        <authorList>
            <consortium name="DOE Joint Genome Institute"/>
            <person name="Martino E."/>
            <person name="Morin E."/>
            <person name="Grelet G."/>
            <person name="Kuo A."/>
            <person name="Kohler A."/>
            <person name="Daghino S."/>
            <person name="Barry K."/>
            <person name="Choi C."/>
            <person name="Cichocki N."/>
            <person name="Clum A."/>
            <person name="Copeland A."/>
            <person name="Hainaut M."/>
            <person name="Haridas S."/>
            <person name="Labutti K."/>
            <person name="Lindquist E."/>
            <person name="Lipzen A."/>
            <person name="Khouja H.-R."/>
            <person name="Murat C."/>
            <person name="Ohm R."/>
            <person name="Olson A."/>
            <person name="Spatafora J."/>
            <person name="Veneault-Fourrey C."/>
            <person name="Henrissat B."/>
            <person name="Grigoriev I."/>
            <person name="Martin F."/>
            <person name="Perotto S."/>
        </authorList>
    </citation>
    <scope>NUCLEOTIDE SEQUENCE [LARGE SCALE GENOMIC DNA]</scope>
    <source>
        <strain evidence="3 4">UAMH 7357</strain>
    </source>
</reference>
<gene>
    <name evidence="3" type="ORF">NA56DRAFT_665977</name>
</gene>
<dbReference type="OrthoDB" id="5946976at2759"/>
<dbReference type="PANTHER" id="PTHR46825:SF9">
    <property type="entry name" value="BETA-LACTAMASE-RELATED DOMAIN-CONTAINING PROTEIN"/>
    <property type="match status" value="1"/>
</dbReference>
<keyword evidence="4" id="KW-1185">Reference proteome</keyword>
<dbReference type="EMBL" id="KZ613540">
    <property type="protein sequence ID" value="PMD12855.1"/>
    <property type="molecule type" value="Genomic_DNA"/>
</dbReference>
<dbReference type="AlphaFoldDB" id="A0A2J6PFM7"/>
<evidence type="ECO:0000259" key="2">
    <source>
        <dbReference type="Pfam" id="PF00144"/>
    </source>
</evidence>
<name>A0A2J6PFM7_9HELO</name>
<dbReference type="Proteomes" id="UP000235672">
    <property type="component" value="Unassembled WGS sequence"/>
</dbReference>
<evidence type="ECO:0000313" key="3">
    <source>
        <dbReference type="EMBL" id="PMD12855.1"/>
    </source>
</evidence>
<dbReference type="PANTHER" id="PTHR46825">
    <property type="entry name" value="D-ALANYL-D-ALANINE-CARBOXYPEPTIDASE/ENDOPEPTIDASE AMPH"/>
    <property type="match status" value="1"/>
</dbReference>
<dbReference type="InterPro" id="IPR050491">
    <property type="entry name" value="AmpC-like"/>
</dbReference>
<protein>
    <submittedName>
        <fullName evidence="3">Beta-lactamase/transpeptidase-like protein</fullName>
    </submittedName>
</protein>
<comment type="similarity">
    <text evidence="1">Belongs to the peptidase S12 family.</text>
</comment>
<organism evidence="3 4">
    <name type="scientific">Hyaloscypha hepaticicola</name>
    <dbReference type="NCBI Taxonomy" id="2082293"/>
    <lineage>
        <taxon>Eukaryota</taxon>
        <taxon>Fungi</taxon>
        <taxon>Dikarya</taxon>
        <taxon>Ascomycota</taxon>
        <taxon>Pezizomycotina</taxon>
        <taxon>Leotiomycetes</taxon>
        <taxon>Helotiales</taxon>
        <taxon>Hyaloscyphaceae</taxon>
        <taxon>Hyaloscypha</taxon>
    </lineage>
</organism>
<proteinExistence type="inferred from homology"/>
<dbReference type="InterPro" id="IPR012338">
    <property type="entry name" value="Beta-lactam/transpept-like"/>
</dbReference>
<evidence type="ECO:0000313" key="4">
    <source>
        <dbReference type="Proteomes" id="UP000235672"/>
    </source>
</evidence>
<sequence length="581" mass="64516">MSSFQQTLEALDPSVLAILDISNTARCSVYCSAQHEKTHATYHKPATGHAQRDPQCDEDLLFQCASLFKVFIAACLTLIIDKLSSDPNTTIKYHKLKDAWDKPFTDVFNNLVGVQDQMRSLPGDPSVQQLLVHFKGVSGINHILLAPDGTPLQGLHHVVDIISQYAIDTREQQAEGENQIRYSNANYILLALLVDKASGSLNEFLKEYIFKPFGMKRTFLCSEDLHSHSRDSQRQPHVVSSDRSRRIFRPATTLGLSDVVEMAWLGPYTSAADLGRFFDGLLSARDGKPIGLFDRAVVESLGSGKSVISKQAGYTPCGLHTSLDSTGPGSHSLNRLIYPESSINSHVLGKPSSRKEISAFYLAGSATGWAGTVYFLPNKRTFVIVLTNTSGPLDASDLISRLLLQGIFDLQPPKAISWGVGNYLLSWSAMTPAKRYKAQYNALASQIFDENALKMKELEQLDRQPDTPTSECPDLPGKYFCSRNGQHLLVSDWKGEDNENPEGVLRVVFQSEMKSSQMLRFAKKGEKFRVCSPDRFSDLAIDCFDAWGNLEFELQRDGGGVKSLSRQGVYLNDIFIREEKA</sequence>
<dbReference type="Gene3D" id="3.40.710.10">
    <property type="entry name" value="DD-peptidase/beta-lactamase superfamily"/>
    <property type="match status" value="1"/>
</dbReference>